<dbReference type="CDD" id="cd00590">
    <property type="entry name" value="RRM_SF"/>
    <property type="match status" value="1"/>
</dbReference>
<dbReference type="PROSITE" id="PS50102">
    <property type="entry name" value="RRM"/>
    <property type="match status" value="1"/>
</dbReference>
<dbReference type="Gene3D" id="3.30.70.330">
    <property type="match status" value="1"/>
</dbReference>
<feature type="domain" description="RRM" evidence="3">
    <location>
        <begin position="6"/>
        <end position="83"/>
    </location>
</feature>
<evidence type="ECO:0000259" key="3">
    <source>
        <dbReference type="PROSITE" id="PS50102"/>
    </source>
</evidence>
<evidence type="ECO:0000313" key="5">
    <source>
        <dbReference type="EMBL" id="CAF3736776.1"/>
    </source>
</evidence>
<evidence type="ECO:0000313" key="6">
    <source>
        <dbReference type="Proteomes" id="UP000663845"/>
    </source>
</evidence>
<organism evidence="4 6">
    <name type="scientific">Adineta steineri</name>
    <dbReference type="NCBI Taxonomy" id="433720"/>
    <lineage>
        <taxon>Eukaryota</taxon>
        <taxon>Metazoa</taxon>
        <taxon>Spiralia</taxon>
        <taxon>Gnathifera</taxon>
        <taxon>Rotifera</taxon>
        <taxon>Eurotatoria</taxon>
        <taxon>Bdelloidea</taxon>
        <taxon>Adinetida</taxon>
        <taxon>Adinetidae</taxon>
        <taxon>Adineta</taxon>
    </lineage>
</organism>
<accession>A0A814PLX7</accession>
<evidence type="ECO:0000256" key="2">
    <source>
        <dbReference type="SAM" id="Coils"/>
    </source>
</evidence>
<protein>
    <recommendedName>
        <fullName evidence="3">RRM domain-containing protein</fullName>
    </recommendedName>
</protein>
<name>A0A814PLX7_9BILA</name>
<dbReference type="AlphaFoldDB" id="A0A814PLX7"/>
<dbReference type="SUPFAM" id="SSF54928">
    <property type="entry name" value="RNA-binding domain, RBD"/>
    <property type="match status" value="1"/>
</dbReference>
<evidence type="ECO:0000313" key="4">
    <source>
        <dbReference type="EMBL" id="CAF1107835.1"/>
    </source>
</evidence>
<dbReference type="InterPro" id="IPR035979">
    <property type="entry name" value="RBD_domain_sf"/>
</dbReference>
<proteinExistence type="predicted"/>
<gene>
    <name evidence="4" type="ORF">JYZ213_LOCUS21753</name>
    <name evidence="5" type="ORF">OXD698_LOCUS14625</name>
</gene>
<sequence>MNRNQYNLYVSNVSNKTNGDRLISYFSQFGKIESYTFFAKNSDRHCAAAIITYGISTDIDYIIKQNQRIEFDNRHLFLRRTLPIVRPAFERFMASNELLLSLTYLSDDEQFNEINIRKYFIKYGPIVSCRVVIPYTTFLIDYVDANSLDCAILDEPHFYNDNELVLRKYISPNRVDSSSLKRLLSNQNNKTTKFSFQERVRRLKHMTEAIQFVQKVEFRLIKCSYEEKKIKVNKKQNDDMIKLNIELRNKSNDLNQDIEQLKQTNNSLRLLIEQNQRIQKHMIDLYKEKVQYEQNKANQLKEAINLLNFH</sequence>
<dbReference type="InterPro" id="IPR012677">
    <property type="entry name" value="Nucleotide-bd_a/b_plait_sf"/>
</dbReference>
<feature type="coiled-coil region" evidence="2">
    <location>
        <begin position="244"/>
        <end position="303"/>
    </location>
</feature>
<dbReference type="SMART" id="SM00360">
    <property type="entry name" value="RRM"/>
    <property type="match status" value="2"/>
</dbReference>
<dbReference type="GO" id="GO:0003723">
    <property type="term" value="F:RNA binding"/>
    <property type="evidence" value="ECO:0007669"/>
    <property type="project" value="UniProtKB-UniRule"/>
</dbReference>
<dbReference type="Proteomes" id="UP000663844">
    <property type="component" value="Unassembled WGS sequence"/>
</dbReference>
<evidence type="ECO:0000256" key="1">
    <source>
        <dbReference type="PROSITE-ProRule" id="PRU00176"/>
    </source>
</evidence>
<reference evidence="4" key="1">
    <citation type="submission" date="2021-02" db="EMBL/GenBank/DDBJ databases">
        <authorList>
            <person name="Nowell W R."/>
        </authorList>
    </citation>
    <scope>NUCLEOTIDE SEQUENCE</scope>
</reference>
<keyword evidence="1" id="KW-0694">RNA-binding</keyword>
<keyword evidence="2" id="KW-0175">Coiled coil</keyword>
<dbReference type="EMBL" id="CAJOAZ010000929">
    <property type="protein sequence ID" value="CAF3736776.1"/>
    <property type="molecule type" value="Genomic_DNA"/>
</dbReference>
<dbReference type="Proteomes" id="UP000663845">
    <property type="component" value="Unassembled WGS sequence"/>
</dbReference>
<dbReference type="InterPro" id="IPR000504">
    <property type="entry name" value="RRM_dom"/>
</dbReference>
<dbReference type="Pfam" id="PF00076">
    <property type="entry name" value="RRM_1"/>
    <property type="match status" value="1"/>
</dbReference>
<comment type="caution">
    <text evidence="4">The sequence shown here is derived from an EMBL/GenBank/DDBJ whole genome shotgun (WGS) entry which is preliminary data.</text>
</comment>
<dbReference type="EMBL" id="CAJNOG010000241">
    <property type="protein sequence ID" value="CAF1107835.1"/>
    <property type="molecule type" value="Genomic_DNA"/>
</dbReference>